<name>A0ABW3CQ41_9ACTN</name>
<keyword evidence="3" id="KW-1003">Cell membrane</keyword>
<sequence length="101" mass="10990">MKSMRASRVALNTAGLLVFLFAVFPVFWMVMTAFKTTEDIHSPTPLPVPTDPTLEHFRKVISGQGLEFGIWHFFLNSAIVGLVTVVVAALVALAAAYAVAR</sequence>
<evidence type="ECO:0000256" key="7">
    <source>
        <dbReference type="SAM" id="Phobius"/>
    </source>
</evidence>
<evidence type="ECO:0000313" key="9">
    <source>
        <dbReference type="Proteomes" id="UP001597083"/>
    </source>
</evidence>
<evidence type="ECO:0000256" key="4">
    <source>
        <dbReference type="ARBA" id="ARBA00022692"/>
    </source>
</evidence>
<feature type="transmembrane region" description="Helical" evidence="7">
    <location>
        <begin position="73"/>
        <end position="100"/>
    </location>
</feature>
<dbReference type="InterPro" id="IPR035906">
    <property type="entry name" value="MetI-like_sf"/>
</dbReference>
<dbReference type="EMBL" id="JBHTIR010003724">
    <property type="protein sequence ID" value="MFD0855679.1"/>
    <property type="molecule type" value="Genomic_DNA"/>
</dbReference>
<reference evidence="9" key="1">
    <citation type="journal article" date="2019" name="Int. J. Syst. Evol. Microbiol.">
        <title>The Global Catalogue of Microorganisms (GCM) 10K type strain sequencing project: providing services to taxonomists for standard genome sequencing and annotation.</title>
        <authorList>
            <consortium name="The Broad Institute Genomics Platform"/>
            <consortium name="The Broad Institute Genome Sequencing Center for Infectious Disease"/>
            <person name="Wu L."/>
            <person name="Ma J."/>
        </authorList>
    </citation>
    <scope>NUCLEOTIDE SEQUENCE [LARGE SCALE GENOMIC DNA]</scope>
    <source>
        <strain evidence="9">JCM 31696</strain>
    </source>
</reference>
<evidence type="ECO:0000313" key="8">
    <source>
        <dbReference type="EMBL" id="MFD0855679.1"/>
    </source>
</evidence>
<keyword evidence="6 7" id="KW-0472">Membrane</keyword>
<keyword evidence="4 7" id="KW-0812">Transmembrane</keyword>
<evidence type="ECO:0000256" key="2">
    <source>
        <dbReference type="ARBA" id="ARBA00022448"/>
    </source>
</evidence>
<feature type="non-terminal residue" evidence="8">
    <location>
        <position position="101"/>
    </location>
</feature>
<evidence type="ECO:0000256" key="5">
    <source>
        <dbReference type="ARBA" id="ARBA00022989"/>
    </source>
</evidence>
<comment type="subcellular location">
    <subcellularLocation>
        <location evidence="1">Cell membrane</location>
        <topology evidence="1">Multi-pass membrane protein</topology>
    </subcellularLocation>
</comment>
<keyword evidence="5 7" id="KW-1133">Transmembrane helix</keyword>
<proteinExistence type="predicted"/>
<comment type="caution">
    <text evidence="8">The sequence shown here is derived from an EMBL/GenBank/DDBJ whole genome shotgun (WGS) entry which is preliminary data.</text>
</comment>
<dbReference type="Proteomes" id="UP001597083">
    <property type="component" value="Unassembled WGS sequence"/>
</dbReference>
<evidence type="ECO:0000256" key="3">
    <source>
        <dbReference type="ARBA" id="ARBA00022475"/>
    </source>
</evidence>
<evidence type="ECO:0000256" key="1">
    <source>
        <dbReference type="ARBA" id="ARBA00004651"/>
    </source>
</evidence>
<dbReference type="Gene3D" id="1.10.3720.10">
    <property type="entry name" value="MetI-like"/>
    <property type="match status" value="1"/>
</dbReference>
<dbReference type="SUPFAM" id="SSF161098">
    <property type="entry name" value="MetI-like"/>
    <property type="match status" value="1"/>
</dbReference>
<dbReference type="PANTHER" id="PTHR32243">
    <property type="entry name" value="MALTOSE TRANSPORT SYSTEM PERMEASE-RELATED"/>
    <property type="match status" value="1"/>
</dbReference>
<protein>
    <submittedName>
        <fullName evidence="8">Carbohydrate ABC transporter permease</fullName>
    </submittedName>
</protein>
<organism evidence="8 9">
    <name type="scientific">Actinomadura adrarensis</name>
    <dbReference type="NCBI Taxonomy" id="1819600"/>
    <lineage>
        <taxon>Bacteria</taxon>
        <taxon>Bacillati</taxon>
        <taxon>Actinomycetota</taxon>
        <taxon>Actinomycetes</taxon>
        <taxon>Streptosporangiales</taxon>
        <taxon>Thermomonosporaceae</taxon>
        <taxon>Actinomadura</taxon>
    </lineage>
</organism>
<keyword evidence="9" id="KW-1185">Reference proteome</keyword>
<dbReference type="PANTHER" id="PTHR32243:SF18">
    <property type="entry name" value="INNER MEMBRANE ABC TRANSPORTER PERMEASE PROTEIN YCJP"/>
    <property type="match status" value="1"/>
</dbReference>
<keyword evidence="2" id="KW-0813">Transport</keyword>
<gene>
    <name evidence="8" type="ORF">ACFQ07_25785</name>
</gene>
<dbReference type="InterPro" id="IPR050901">
    <property type="entry name" value="BP-dep_ABC_trans_perm"/>
</dbReference>
<accession>A0ABW3CQ41</accession>
<feature type="transmembrane region" description="Helical" evidence="7">
    <location>
        <begin position="9"/>
        <end position="31"/>
    </location>
</feature>
<evidence type="ECO:0000256" key="6">
    <source>
        <dbReference type="ARBA" id="ARBA00023136"/>
    </source>
</evidence>